<dbReference type="GO" id="GO:0008726">
    <property type="term" value="F:alkanesulfonate monooxygenase activity"/>
    <property type="evidence" value="ECO:0007669"/>
    <property type="project" value="TreeGrafter"/>
</dbReference>
<dbReference type="InterPro" id="IPR019921">
    <property type="entry name" value="Lucif-like_OxRdtase_Rv2161c"/>
</dbReference>
<dbReference type="Pfam" id="PF00296">
    <property type="entry name" value="Bac_luciferase"/>
    <property type="match status" value="1"/>
</dbReference>
<keyword evidence="2" id="KW-0288">FMN</keyword>
<dbReference type="EMBL" id="CP127294">
    <property type="protein sequence ID" value="WIX76535.1"/>
    <property type="molecule type" value="Genomic_DNA"/>
</dbReference>
<evidence type="ECO:0000259" key="5">
    <source>
        <dbReference type="Pfam" id="PF00296"/>
    </source>
</evidence>
<evidence type="ECO:0000256" key="2">
    <source>
        <dbReference type="ARBA" id="ARBA00022643"/>
    </source>
</evidence>
<dbReference type="InterPro" id="IPR050172">
    <property type="entry name" value="SsuD_RutA_monooxygenase"/>
</dbReference>
<dbReference type="RefSeq" id="WP_285967283.1">
    <property type="nucleotide sequence ID" value="NZ_CP127294.1"/>
</dbReference>
<evidence type="ECO:0000313" key="7">
    <source>
        <dbReference type="Proteomes" id="UP001236014"/>
    </source>
</evidence>
<dbReference type="SUPFAM" id="SSF51679">
    <property type="entry name" value="Bacterial luciferase-like"/>
    <property type="match status" value="1"/>
</dbReference>
<keyword evidence="3 6" id="KW-0560">Oxidoreductase</keyword>
<dbReference type="Gene3D" id="3.20.20.30">
    <property type="entry name" value="Luciferase-like domain"/>
    <property type="match status" value="1"/>
</dbReference>
<dbReference type="EC" id="1.-.-.-" evidence="6"/>
<dbReference type="GO" id="GO:0046306">
    <property type="term" value="P:alkanesulfonate catabolic process"/>
    <property type="evidence" value="ECO:0007669"/>
    <property type="project" value="TreeGrafter"/>
</dbReference>
<evidence type="ECO:0000313" key="6">
    <source>
        <dbReference type="EMBL" id="WIX76535.1"/>
    </source>
</evidence>
<evidence type="ECO:0000256" key="1">
    <source>
        <dbReference type="ARBA" id="ARBA00022630"/>
    </source>
</evidence>
<keyword evidence="1" id="KW-0285">Flavoprotein</keyword>
<evidence type="ECO:0000256" key="3">
    <source>
        <dbReference type="ARBA" id="ARBA00023002"/>
    </source>
</evidence>
<dbReference type="PANTHER" id="PTHR42847:SF4">
    <property type="entry name" value="ALKANESULFONATE MONOOXYGENASE-RELATED"/>
    <property type="match status" value="1"/>
</dbReference>
<gene>
    <name evidence="6" type="ORF">QRX50_34430</name>
</gene>
<dbReference type="Proteomes" id="UP001236014">
    <property type="component" value="Chromosome"/>
</dbReference>
<name>A0A9Y2I9Y9_9PSEU</name>
<accession>A0A9Y2I9Y9</accession>
<keyword evidence="4" id="KW-0503">Monooxygenase</keyword>
<feature type="domain" description="Luciferase-like" evidence="5">
    <location>
        <begin position="15"/>
        <end position="239"/>
    </location>
</feature>
<evidence type="ECO:0000256" key="4">
    <source>
        <dbReference type="ARBA" id="ARBA00023033"/>
    </source>
</evidence>
<dbReference type="InterPro" id="IPR011251">
    <property type="entry name" value="Luciferase-like_dom"/>
</dbReference>
<proteinExistence type="predicted"/>
<dbReference type="NCBIfam" id="TIGR03619">
    <property type="entry name" value="F420_Rv2161c"/>
    <property type="match status" value="1"/>
</dbReference>
<dbReference type="InterPro" id="IPR036661">
    <property type="entry name" value="Luciferase-like_sf"/>
</dbReference>
<dbReference type="KEGG" id="acab:QRX50_34430"/>
<reference evidence="6 7" key="1">
    <citation type="submission" date="2023-06" db="EMBL/GenBank/DDBJ databases">
        <authorList>
            <person name="Oyuntsetseg B."/>
            <person name="Kim S.B."/>
        </authorList>
    </citation>
    <scope>NUCLEOTIDE SEQUENCE [LARGE SCALE GENOMIC DNA]</scope>
    <source>
        <strain evidence="6 7">2-15</strain>
    </source>
</reference>
<dbReference type="PANTHER" id="PTHR42847">
    <property type="entry name" value="ALKANESULFONATE MONOOXYGENASE"/>
    <property type="match status" value="1"/>
</dbReference>
<keyword evidence="7" id="KW-1185">Reference proteome</keyword>
<protein>
    <submittedName>
        <fullName evidence="6">TIGR03619 family F420-dependent LLM class oxidoreductase</fullName>
        <ecNumber evidence="6">1.-.-.-</ecNumber>
    </submittedName>
</protein>
<dbReference type="AlphaFoldDB" id="A0A9Y2I9Y9"/>
<sequence>MRLGVTLPQNWKFDPRTDLVRGARKAEELGYDSVWVAERVLYPQDQTGIHRLTEYGDGAWPDVYRKVLDPIVAMTMAATVTSRVRIGASVLLPPLHLPYRLANSLAAIGAISGGRVVAGLGTGWSVDEFAATAPRPMAERGAALEEFLDVADAVWGPDPASFENERYTLWPAETGPKPAERIPVFLGGWSPKPLERIARRADGWLPVMVPPAQVASTLTDLRKRAEEHGRDPQAIRCIAIIALGGEFVRVETADRPPYQGSIEQILGDVAELGAAGVEEALTLPNISRDIEEYSDLLAEFHAAFGAAGIWPPGFRRHPGRPTGRDVRARRLLCSCRSVVERSLTARLRY</sequence>
<organism evidence="6 7">
    <name type="scientific">Amycolatopsis carbonis</name>
    <dbReference type="NCBI Taxonomy" id="715471"/>
    <lineage>
        <taxon>Bacteria</taxon>
        <taxon>Bacillati</taxon>
        <taxon>Actinomycetota</taxon>
        <taxon>Actinomycetes</taxon>
        <taxon>Pseudonocardiales</taxon>
        <taxon>Pseudonocardiaceae</taxon>
        <taxon>Amycolatopsis</taxon>
    </lineage>
</organism>